<evidence type="ECO:0000256" key="4">
    <source>
        <dbReference type="ARBA" id="ARBA00022787"/>
    </source>
</evidence>
<dbReference type="GO" id="GO:0004464">
    <property type="term" value="F:leukotriene-C4 synthase activity"/>
    <property type="evidence" value="ECO:0007669"/>
    <property type="project" value="UniProtKB-EC"/>
</dbReference>
<feature type="transmembrane region" description="Helical" evidence="21">
    <location>
        <begin position="123"/>
        <end position="144"/>
    </location>
</feature>
<comment type="pathway">
    <text evidence="14">Lipid metabolism; arachidonate metabolism.</text>
</comment>
<keyword evidence="11" id="KW-0456">Lyase</keyword>
<comment type="catalytic activity">
    <reaction evidence="17">
        <text>15-deoxy-Delta(12,14)-prostaglandin J2 + glutathione = 15-deoxy-Delta(12,14)-prostaglandin J2-S-(R)-glutathione</text>
        <dbReference type="Rhea" id="RHEA:75963"/>
        <dbReference type="ChEBI" id="CHEBI:57925"/>
        <dbReference type="ChEBI" id="CHEBI:85236"/>
        <dbReference type="ChEBI" id="CHEBI:194498"/>
    </reaction>
    <physiologicalReaction direction="left-to-right" evidence="17">
        <dbReference type="Rhea" id="RHEA:75964"/>
    </physiologicalReaction>
</comment>
<keyword evidence="7" id="KW-0443">Lipid metabolism</keyword>
<dbReference type="SUPFAM" id="SSF161084">
    <property type="entry name" value="MAPEG domain-like"/>
    <property type="match status" value="1"/>
</dbReference>
<evidence type="ECO:0000256" key="5">
    <source>
        <dbReference type="ARBA" id="ARBA00022989"/>
    </source>
</evidence>
<feature type="transmembrane region" description="Helical" evidence="21">
    <location>
        <begin position="12"/>
        <end position="29"/>
    </location>
</feature>
<dbReference type="InterPro" id="IPR001129">
    <property type="entry name" value="Membr-assoc_MAPEG"/>
</dbReference>
<reference evidence="22" key="1">
    <citation type="submission" date="2013-08" db="EMBL/GenBank/DDBJ databases">
        <title>Gene expansion shapes genome architecture in the human pathogen Lichtheimia corymbifera: an evolutionary genomics analysis in the ancient terrestrial Mucorales (Mucoromycotina).</title>
        <authorList>
            <person name="Schwartze V.U."/>
            <person name="Winter S."/>
            <person name="Shelest E."/>
            <person name="Marcet-Houben M."/>
            <person name="Horn F."/>
            <person name="Wehner S."/>
            <person name="Hoffmann K."/>
            <person name="Riege K."/>
            <person name="Sammeth M."/>
            <person name="Nowrousian M."/>
            <person name="Valiante V."/>
            <person name="Linde J."/>
            <person name="Jacobsen I.D."/>
            <person name="Marz M."/>
            <person name="Brakhage A.A."/>
            <person name="Gabaldon T."/>
            <person name="Bocker S."/>
            <person name="Voigt K."/>
        </authorList>
    </citation>
    <scope>NUCLEOTIDE SEQUENCE [LARGE SCALE GENOMIC DNA]</scope>
    <source>
        <strain evidence="22">FSU 9682</strain>
    </source>
</reference>
<evidence type="ECO:0000256" key="3">
    <source>
        <dbReference type="ARBA" id="ARBA00022692"/>
    </source>
</evidence>
<evidence type="ECO:0000256" key="19">
    <source>
        <dbReference type="ARBA" id="ARBA00075145"/>
    </source>
</evidence>
<dbReference type="EC" id="4.4.1.20" evidence="15"/>
<sequence length="146" mass="16175">MVAIELPHEYGYVLTTFAASAFYLFTLGAQTGKYRRAAGVPYPYAYADKAEAENDPKKNLFNCAQRVHQNTLEMYPIYSTFLLIGGIKYPVYASVAGAVFLVGRFFFSSGYLTGNPSKRMRGVFSYVALLGLLGMSVSTLYTMLSH</sequence>
<organism evidence="22 23">
    <name type="scientific">Lichtheimia corymbifera JMRC:FSU:9682</name>
    <dbReference type="NCBI Taxonomy" id="1263082"/>
    <lineage>
        <taxon>Eukaryota</taxon>
        <taxon>Fungi</taxon>
        <taxon>Fungi incertae sedis</taxon>
        <taxon>Mucoromycota</taxon>
        <taxon>Mucoromycotina</taxon>
        <taxon>Mucoromycetes</taxon>
        <taxon>Mucorales</taxon>
        <taxon>Lichtheimiaceae</taxon>
        <taxon>Lichtheimia</taxon>
    </lineage>
</organism>
<evidence type="ECO:0000256" key="20">
    <source>
        <dbReference type="ARBA" id="ARBA00076908"/>
    </source>
</evidence>
<proteinExistence type="predicted"/>
<dbReference type="GO" id="GO:0004364">
    <property type="term" value="F:glutathione transferase activity"/>
    <property type="evidence" value="ECO:0007669"/>
    <property type="project" value="TreeGrafter"/>
</dbReference>
<dbReference type="EMBL" id="CBTN010000017">
    <property type="protein sequence ID" value="CDH53416.1"/>
    <property type="molecule type" value="Genomic_DNA"/>
</dbReference>
<dbReference type="PANTHER" id="PTHR10250:SF26">
    <property type="entry name" value="GLUTATHIONE S-TRANSFERASE 3, MITOCHONDRIAL"/>
    <property type="match status" value="1"/>
</dbReference>
<dbReference type="InterPro" id="IPR050997">
    <property type="entry name" value="MAPEG"/>
</dbReference>
<dbReference type="PANTHER" id="PTHR10250">
    <property type="entry name" value="MICROSOMAL GLUTATHIONE S-TRANSFERASE"/>
    <property type="match status" value="1"/>
</dbReference>
<dbReference type="GO" id="GO:0005741">
    <property type="term" value="C:mitochondrial outer membrane"/>
    <property type="evidence" value="ECO:0007669"/>
    <property type="project" value="UniProtKB-SubCell"/>
</dbReference>
<keyword evidence="2" id="KW-0808">Transferase</keyword>
<dbReference type="GO" id="GO:0004602">
    <property type="term" value="F:glutathione peroxidase activity"/>
    <property type="evidence" value="ECO:0007669"/>
    <property type="project" value="TreeGrafter"/>
</dbReference>
<name>A0A068RWP9_9FUNG</name>
<evidence type="ECO:0000256" key="13">
    <source>
        <dbReference type="ARBA" id="ARBA00037884"/>
    </source>
</evidence>
<dbReference type="AlphaFoldDB" id="A0A068RWP9"/>
<evidence type="ECO:0000256" key="6">
    <source>
        <dbReference type="ARBA" id="ARBA00023002"/>
    </source>
</evidence>
<evidence type="ECO:0000256" key="21">
    <source>
        <dbReference type="SAM" id="Phobius"/>
    </source>
</evidence>
<dbReference type="InterPro" id="IPR023352">
    <property type="entry name" value="MAPEG-like_dom_sf"/>
</dbReference>
<dbReference type="OrthoDB" id="410651at2759"/>
<comment type="caution">
    <text evidence="22">The sequence shown here is derived from an EMBL/GenBank/DDBJ whole genome shotgun (WGS) entry which is preliminary data.</text>
</comment>
<feature type="transmembrane region" description="Helical" evidence="21">
    <location>
        <begin position="91"/>
        <end position="111"/>
    </location>
</feature>
<keyword evidence="8" id="KW-0496">Mitochondrion</keyword>
<comment type="catalytic activity">
    <reaction evidence="16">
        <text>leukotriene C4 = leukotriene A4 + glutathione</text>
        <dbReference type="Rhea" id="RHEA:17617"/>
        <dbReference type="ChEBI" id="CHEBI:57463"/>
        <dbReference type="ChEBI" id="CHEBI:57925"/>
        <dbReference type="ChEBI" id="CHEBI:57973"/>
        <dbReference type="EC" id="4.4.1.20"/>
    </reaction>
    <physiologicalReaction direction="right-to-left" evidence="16">
        <dbReference type="Rhea" id="RHEA:17619"/>
    </physiologicalReaction>
</comment>
<comment type="subcellular location">
    <subcellularLocation>
        <location evidence="1">Mitochondrion outer membrane</location>
        <topology evidence="1">Multi-pass membrane protein</topology>
    </subcellularLocation>
</comment>
<dbReference type="Gene3D" id="1.20.120.550">
    <property type="entry name" value="Membrane associated eicosanoid/glutathione metabolism-like domain"/>
    <property type="match status" value="1"/>
</dbReference>
<dbReference type="FunFam" id="1.20.120.550:FF:000004">
    <property type="entry name" value="Microsomal glutathione S-transferase 3"/>
    <property type="match status" value="1"/>
</dbReference>
<evidence type="ECO:0000313" key="22">
    <source>
        <dbReference type="EMBL" id="CDH53416.1"/>
    </source>
</evidence>
<keyword evidence="4" id="KW-1000">Mitochondrion outer membrane</keyword>
<keyword evidence="9 21" id="KW-0472">Membrane</keyword>
<comment type="pathway">
    <text evidence="13">Lipid metabolism; leukotriene C4 biosynthesis.</text>
</comment>
<evidence type="ECO:0000313" key="23">
    <source>
        <dbReference type="Proteomes" id="UP000027586"/>
    </source>
</evidence>
<keyword evidence="23" id="KW-1185">Reference proteome</keyword>
<dbReference type="Proteomes" id="UP000027586">
    <property type="component" value="Unassembled WGS sequence"/>
</dbReference>
<evidence type="ECO:0000256" key="2">
    <source>
        <dbReference type="ARBA" id="ARBA00022679"/>
    </source>
</evidence>
<keyword evidence="12" id="KW-0449">Lipoprotein</keyword>
<evidence type="ECO:0000256" key="17">
    <source>
        <dbReference type="ARBA" id="ARBA00051411"/>
    </source>
</evidence>
<dbReference type="STRING" id="1263082.A0A068RWP9"/>
<keyword evidence="3 21" id="KW-0812">Transmembrane</keyword>
<dbReference type="GO" id="GO:0005783">
    <property type="term" value="C:endoplasmic reticulum"/>
    <property type="evidence" value="ECO:0007669"/>
    <property type="project" value="TreeGrafter"/>
</dbReference>
<dbReference type="Pfam" id="PF01124">
    <property type="entry name" value="MAPEG"/>
    <property type="match status" value="1"/>
</dbReference>
<dbReference type="GO" id="GO:0005635">
    <property type="term" value="C:nuclear envelope"/>
    <property type="evidence" value="ECO:0007669"/>
    <property type="project" value="TreeGrafter"/>
</dbReference>
<evidence type="ECO:0000256" key="15">
    <source>
        <dbReference type="ARBA" id="ARBA00039056"/>
    </source>
</evidence>
<evidence type="ECO:0000256" key="12">
    <source>
        <dbReference type="ARBA" id="ARBA00023288"/>
    </source>
</evidence>
<evidence type="ECO:0000256" key="14">
    <source>
        <dbReference type="ARBA" id="ARBA00037916"/>
    </source>
</evidence>
<gene>
    <name evidence="22" type="ORF">LCOR_04768.1</name>
</gene>
<keyword evidence="6" id="KW-0560">Oxidoreductase</keyword>
<evidence type="ECO:0000256" key="16">
    <source>
        <dbReference type="ARBA" id="ARBA00049298"/>
    </source>
</evidence>
<keyword evidence="10" id="KW-0564">Palmitate</keyword>
<evidence type="ECO:0000256" key="8">
    <source>
        <dbReference type="ARBA" id="ARBA00023128"/>
    </source>
</evidence>
<evidence type="ECO:0000256" key="1">
    <source>
        <dbReference type="ARBA" id="ARBA00004374"/>
    </source>
</evidence>
<evidence type="ECO:0000256" key="9">
    <source>
        <dbReference type="ARBA" id="ARBA00023136"/>
    </source>
</evidence>
<accession>A0A068RWP9</accession>
<evidence type="ECO:0000256" key="18">
    <source>
        <dbReference type="ARBA" id="ARBA00069748"/>
    </source>
</evidence>
<dbReference type="GO" id="GO:0006629">
    <property type="term" value="P:lipid metabolic process"/>
    <property type="evidence" value="ECO:0007669"/>
    <property type="project" value="UniProtKB-KW"/>
</dbReference>
<evidence type="ECO:0000256" key="11">
    <source>
        <dbReference type="ARBA" id="ARBA00023239"/>
    </source>
</evidence>
<keyword evidence="5 21" id="KW-1133">Transmembrane helix</keyword>
<evidence type="ECO:0000256" key="10">
    <source>
        <dbReference type="ARBA" id="ARBA00023139"/>
    </source>
</evidence>
<protein>
    <recommendedName>
        <fullName evidence="18">Glutathione S-transferase 3, mitochondrial</fullName>
        <ecNumber evidence="15">4.4.1.20</ecNumber>
    </recommendedName>
    <alternativeName>
        <fullName evidence="19">Glutathione peroxidase MGST3</fullName>
    </alternativeName>
    <alternativeName>
        <fullName evidence="20">LTC4 synthase MGST3</fullName>
    </alternativeName>
</protein>
<evidence type="ECO:0000256" key="7">
    <source>
        <dbReference type="ARBA" id="ARBA00023098"/>
    </source>
</evidence>
<dbReference type="VEuPathDB" id="FungiDB:LCOR_04768.1"/>